<proteinExistence type="predicted"/>
<comment type="caution">
    <text evidence="1">The sequence shown here is derived from an EMBL/GenBank/DDBJ whole genome shotgun (WGS) entry which is preliminary data.</text>
</comment>
<sequence length="142" mass="15422">MPTLTTVADWTITASGDTACFAHATGDGYWAPRVWDGRGLGIAAADLAAFDKALGEMMKLPLYWQARTRHGDSGAGDRAVWSEPRYEPDDDFVYIAGPCRSAEPTVGYRPVSAFDVDLVHLRGLRIRVAAYRSTALESRTGA</sequence>
<dbReference type="Proteomes" id="UP001595645">
    <property type="component" value="Unassembled WGS sequence"/>
</dbReference>
<name>A0ABV7P310_9PSEU</name>
<protein>
    <submittedName>
        <fullName evidence="1">Uncharacterized protein</fullName>
    </submittedName>
</protein>
<dbReference type="RefSeq" id="WP_378241110.1">
    <property type="nucleotide sequence ID" value="NZ_JBHRWK010000035.1"/>
</dbReference>
<evidence type="ECO:0000313" key="2">
    <source>
        <dbReference type="Proteomes" id="UP001595645"/>
    </source>
</evidence>
<keyword evidence="2" id="KW-1185">Reference proteome</keyword>
<organism evidence="1 2">
    <name type="scientific">Amycolatopsis speibonae</name>
    <dbReference type="NCBI Taxonomy" id="1450224"/>
    <lineage>
        <taxon>Bacteria</taxon>
        <taxon>Bacillati</taxon>
        <taxon>Actinomycetota</taxon>
        <taxon>Actinomycetes</taxon>
        <taxon>Pseudonocardiales</taxon>
        <taxon>Pseudonocardiaceae</taxon>
        <taxon>Amycolatopsis</taxon>
    </lineage>
</organism>
<reference evidence="2" key="1">
    <citation type="journal article" date="2019" name="Int. J. Syst. Evol. Microbiol.">
        <title>The Global Catalogue of Microorganisms (GCM) 10K type strain sequencing project: providing services to taxonomists for standard genome sequencing and annotation.</title>
        <authorList>
            <consortium name="The Broad Institute Genomics Platform"/>
            <consortium name="The Broad Institute Genome Sequencing Center for Infectious Disease"/>
            <person name="Wu L."/>
            <person name="Ma J."/>
        </authorList>
    </citation>
    <scope>NUCLEOTIDE SEQUENCE [LARGE SCALE GENOMIC DNA]</scope>
    <source>
        <strain evidence="2">CGMCC 4.7676</strain>
    </source>
</reference>
<gene>
    <name evidence="1" type="ORF">ACFOSH_23050</name>
</gene>
<evidence type="ECO:0000313" key="1">
    <source>
        <dbReference type="EMBL" id="MFC3452324.1"/>
    </source>
</evidence>
<dbReference type="EMBL" id="JBHRWK010000035">
    <property type="protein sequence ID" value="MFC3452324.1"/>
    <property type="molecule type" value="Genomic_DNA"/>
</dbReference>
<accession>A0ABV7P310</accession>